<evidence type="ECO:0000313" key="1">
    <source>
        <dbReference type="EMBL" id="KAE9537454.1"/>
    </source>
</evidence>
<proteinExistence type="predicted"/>
<comment type="caution">
    <text evidence="1">The sequence shown here is derived from an EMBL/GenBank/DDBJ whole genome shotgun (WGS) entry which is preliminary data.</text>
</comment>
<keyword evidence="2" id="KW-1185">Reference proteome</keyword>
<accession>A0A6G0TR96</accession>
<gene>
    <name evidence="1" type="ORF">AGLY_006477</name>
</gene>
<name>A0A6G0TR96_APHGL</name>
<evidence type="ECO:0000313" key="2">
    <source>
        <dbReference type="Proteomes" id="UP000475862"/>
    </source>
</evidence>
<dbReference type="AlphaFoldDB" id="A0A6G0TR96"/>
<sequence length="246" mass="27836">MDMTDRKVSTSPLKLPGQEYCNTMAFEIMFTVVASCGIANDLDAETRKTLLGVARYQCEISVLEITRKRHFSQFNQPRPVIIDNYTSIPLSHHPVVFLDSEQSDERIYFTMMGVFFFLSVYSITSRNNTSISNFGGGFLWQSENPWCIIEVEILSIISGLSSREADYTVSALSTDAVLKPGSGTVLVYTFPFAQPEVCILFLKSPLVTTPWPWMQSYRARLLVQNSEVFDTNICSVVIRKHAFTHI</sequence>
<reference evidence="1 2" key="1">
    <citation type="submission" date="2019-08" db="EMBL/GenBank/DDBJ databases">
        <title>The genome of the soybean aphid Biotype 1, its phylome, world population structure and adaptation to the North American continent.</title>
        <authorList>
            <person name="Giordano R."/>
            <person name="Donthu R.K."/>
            <person name="Hernandez A.G."/>
            <person name="Wright C.L."/>
            <person name="Zimin A.V."/>
        </authorList>
    </citation>
    <scope>NUCLEOTIDE SEQUENCE [LARGE SCALE GENOMIC DNA]</scope>
    <source>
        <tissue evidence="1">Whole aphids</tissue>
    </source>
</reference>
<organism evidence="1 2">
    <name type="scientific">Aphis glycines</name>
    <name type="common">Soybean aphid</name>
    <dbReference type="NCBI Taxonomy" id="307491"/>
    <lineage>
        <taxon>Eukaryota</taxon>
        <taxon>Metazoa</taxon>
        <taxon>Ecdysozoa</taxon>
        <taxon>Arthropoda</taxon>
        <taxon>Hexapoda</taxon>
        <taxon>Insecta</taxon>
        <taxon>Pterygota</taxon>
        <taxon>Neoptera</taxon>
        <taxon>Paraneoptera</taxon>
        <taxon>Hemiptera</taxon>
        <taxon>Sternorrhyncha</taxon>
        <taxon>Aphidomorpha</taxon>
        <taxon>Aphidoidea</taxon>
        <taxon>Aphididae</taxon>
        <taxon>Aphidini</taxon>
        <taxon>Aphis</taxon>
        <taxon>Aphis</taxon>
    </lineage>
</organism>
<dbReference type="Proteomes" id="UP000475862">
    <property type="component" value="Unassembled WGS sequence"/>
</dbReference>
<protein>
    <submittedName>
        <fullName evidence="1">Uncharacterized protein</fullName>
    </submittedName>
</protein>
<dbReference type="EMBL" id="VYZN01000018">
    <property type="protein sequence ID" value="KAE9537454.1"/>
    <property type="molecule type" value="Genomic_DNA"/>
</dbReference>